<accession>A0A2D4N4F8</accession>
<dbReference type="AlphaFoldDB" id="A0A2D4N4F8"/>
<organism evidence="1">
    <name type="scientific">Micrurus spixii</name>
    <name type="common">Amazon coral snake</name>
    <dbReference type="NCBI Taxonomy" id="129469"/>
    <lineage>
        <taxon>Eukaryota</taxon>
        <taxon>Metazoa</taxon>
        <taxon>Chordata</taxon>
        <taxon>Craniata</taxon>
        <taxon>Vertebrata</taxon>
        <taxon>Euteleostomi</taxon>
        <taxon>Lepidosauria</taxon>
        <taxon>Squamata</taxon>
        <taxon>Bifurcata</taxon>
        <taxon>Unidentata</taxon>
        <taxon>Episquamata</taxon>
        <taxon>Toxicofera</taxon>
        <taxon>Serpentes</taxon>
        <taxon>Colubroidea</taxon>
        <taxon>Elapidae</taxon>
        <taxon>Elapinae</taxon>
        <taxon>Micrurus</taxon>
    </lineage>
</organism>
<protein>
    <submittedName>
        <fullName evidence="1">Uncharacterized protein</fullName>
    </submittedName>
</protein>
<sequence>MKIFLPSYITAMIPTYVGFPWFLFPPPALWMNLGCCCFMFCKCVNQVNLKHNMPCYSPTTLTDYLTYFVQKIIINCRDIFKTDLCNKWMLKYCTLPRVELYYFSSSFYTKINILGMKERFV</sequence>
<dbReference type="EMBL" id="IACM01147496">
    <property type="protein sequence ID" value="LAB40039.1"/>
    <property type="molecule type" value="Transcribed_RNA"/>
</dbReference>
<reference evidence="1" key="2">
    <citation type="submission" date="2017-11" db="EMBL/GenBank/DDBJ databases">
        <title>Coralsnake Venomics: Analyses of Venom Gland Transcriptomes and Proteomes of Six Brazilian Taxa.</title>
        <authorList>
            <person name="Aird S.D."/>
            <person name="Jorge da Silva N."/>
            <person name="Qiu L."/>
            <person name="Villar-Briones A."/>
            <person name="Aparecida-Saddi V."/>
            <person name="Campos-Telles M.P."/>
            <person name="Grau M."/>
            <person name="Mikheyev A.S."/>
        </authorList>
    </citation>
    <scope>NUCLEOTIDE SEQUENCE</scope>
    <source>
        <tissue evidence="1">Venom_gland</tissue>
    </source>
</reference>
<evidence type="ECO:0000313" key="1">
    <source>
        <dbReference type="EMBL" id="LAB40039.1"/>
    </source>
</evidence>
<name>A0A2D4N4F8_9SAUR</name>
<reference evidence="1" key="1">
    <citation type="submission" date="2017-07" db="EMBL/GenBank/DDBJ databases">
        <authorList>
            <person name="Mikheyev A."/>
            <person name="Grau M."/>
        </authorList>
    </citation>
    <scope>NUCLEOTIDE SEQUENCE</scope>
    <source>
        <tissue evidence="1">Venom_gland</tissue>
    </source>
</reference>
<proteinExistence type="predicted"/>